<gene>
    <name evidence="1" type="ORF">LNINA_LOCUS9393</name>
</gene>
<proteinExistence type="predicted"/>
<name>A0AAV1JPK3_9NEOP</name>
<dbReference type="AlphaFoldDB" id="A0AAV1JPK3"/>
<comment type="caution">
    <text evidence="1">The sequence shown here is derived from an EMBL/GenBank/DDBJ whole genome shotgun (WGS) entry which is preliminary data.</text>
</comment>
<evidence type="ECO:0000313" key="1">
    <source>
        <dbReference type="EMBL" id="CAK1550154.1"/>
    </source>
</evidence>
<dbReference type="EMBL" id="CAVLEF010000058">
    <property type="protein sequence ID" value="CAK1550154.1"/>
    <property type="molecule type" value="Genomic_DNA"/>
</dbReference>
<sequence length="99" mass="11367">MWLERWEAEKRGRDLQRFFPCVRGSLRASWVSPDYVTSQLLAGHGAFNGRLREMVSALELDECGPVYFGDLVASEGNFAAIRKFASAWHARRSEMEKEK</sequence>
<keyword evidence="2" id="KW-1185">Reference proteome</keyword>
<evidence type="ECO:0000313" key="2">
    <source>
        <dbReference type="Proteomes" id="UP001497472"/>
    </source>
</evidence>
<reference evidence="1 2" key="1">
    <citation type="submission" date="2023-11" db="EMBL/GenBank/DDBJ databases">
        <authorList>
            <person name="Okamura Y."/>
        </authorList>
    </citation>
    <scope>NUCLEOTIDE SEQUENCE [LARGE SCALE GENOMIC DNA]</scope>
</reference>
<organism evidence="1 2">
    <name type="scientific">Leptosia nina</name>
    <dbReference type="NCBI Taxonomy" id="320188"/>
    <lineage>
        <taxon>Eukaryota</taxon>
        <taxon>Metazoa</taxon>
        <taxon>Ecdysozoa</taxon>
        <taxon>Arthropoda</taxon>
        <taxon>Hexapoda</taxon>
        <taxon>Insecta</taxon>
        <taxon>Pterygota</taxon>
        <taxon>Neoptera</taxon>
        <taxon>Endopterygota</taxon>
        <taxon>Lepidoptera</taxon>
        <taxon>Glossata</taxon>
        <taxon>Ditrysia</taxon>
        <taxon>Papilionoidea</taxon>
        <taxon>Pieridae</taxon>
        <taxon>Pierinae</taxon>
        <taxon>Leptosia</taxon>
    </lineage>
</organism>
<protein>
    <submittedName>
        <fullName evidence="1">Uncharacterized protein</fullName>
    </submittedName>
</protein>
<accession>A0AAV1JPK3</accession>
<dbReference type="Proteomes" id="UP001497472">
    <property type="component" value="Unassembled WGS sequence"/>
</dbReference>